<comment type="similarity">
    <text evidence="2">Belongs to the CcmF/CycK/Ccl1/NrfE/CcsA family.</text>
</comment>
<dbReference type="GO" id="GO:0005886">
    <property type="term" value="C:plasma membrane"/>
    <property type="evidence" value="ECO:0007669"/>
    <property type="project" value="UniProtKB-SubCell"/>
</dbReference>
<evidence type="ECO:0000313" key="10">
    <source>
        <dbReference type="Proteomes" id="UP000019143"/>
    </source>
</evidence>
<evidence type="ECO:0000256" key="4">
    <source>
        <dbReference type="ARBA" id="ARBA00022519"/>
    </source>
</evidence>
<dbReference type="PRINTS" id="PR01411">
    <property type="entry name" value="CCMFBIOGNSIS"/>
</dbReference>
<evidence type="ECO:0000256" key="7">
    <source>
        <dbReference type="SAM" id="Phobius"/>
    </source>
</evidence>
<evidence type="ECO:0000259" key="8">
    <source>
        <dbReference type="Pfam" id="PF01578"/>
    </source>
</evidence>
<dbReference type="GO" id="GO:0017004">
    <property type="term" value="P:cytochrome complex assembly"/>
    <property type="evidence" value="ECO:0007669"/>
    <property type="project" value="UniProtKB-KW"/>
</dbReference>
<gene>
    <name evidence="9" type="primary">ccmF</name>
    <name evidence="9" type="ORF">XPU_3986</name>
</gene>
<evidence type="ECO:0000313" key="9">
    <source>
        <dbReference type="EMBL" id="GAE52454.1"/>
    </source>
</evidence>
<comment type="caution">
    <text evidence="9">The sequence shown here is derived from an EMBL/GenBank/DDBJ whole genome shotgun (WGS) entry which is preliminary data.</text>
</comment>
<dbReference type="GO" id="GO:0015232">
    <property type="term" value="F:heme transmembrane transporter activity"/>
    <property type="evidence" value="ECO:0007669"/>
    <property type="project" value="InterPro"/>
</dbReference>
<dbReference type="InterPro" id="IPR002541">
    <property type="entry name" value="Cyt_c_assembly"/>
</dbReference>
<dbReference type="GO" id="GO:0020037">
    <property type="term" value="F:heme binding"/>
    <property type="evidence" value="ECO:0007669"/>
    <property type="project" value="InterPro"/>
</dbReference>
<comment type="function">
    <text evidence="6">Required for the biogenesis of c-type cytochromes. Possible subunit of a heme lyase.</text>
</comment>
<protein>
    <submittedName>
        <fullName evidence="9">Cytochrome c-type biogenesis protein CcmF</fullName>
    </submittedName>
</protein>
<evidence type="ECO:0000256" key="1">
    <source>
        <dbReference type="ARBA" id="ARBA00004429"/>
    </source>
</evidence>
<keyword evidence="7" id="KW-1133">Transmembrane helix</keyword>
<keyword evidence="4" id="KW-0997">Cell inner membrane</keyword>
<dbReference type="PRINTS" id="PR01410">
    <property type="entry name" value="CCBIOGENESIS"/>
</dbReference>
<keyword evidence="3" id="KW-1003">Cell membrane</keyword>
<keyword evidence="7" id="KW-0472">Membrane</keyword>
<sequence>MLPELGTFLLILALLVALVQAALPLAGAQRGRSSWMAVARPAALLQLGLIAAAFALLTHAFLVQDFSVRYVAENSNSLLPVMYRYSAVWGAHEGSLLLWTLVLALWTGAVALWSRQLPAQVVARVLGVMALVSIGFLAFLLFTSNPFARLLPVPLEGADLNPLLQDPG</sequence>
<organism evidence="9 10">
    <name type="scientific">Xanthomonas arboricola pv. pruni str. MAFF 311562</name>
    <dbReference type="NCBI Taxonomy" id="1414836"/>
    <lineage>
        <taxon>Bacteria</taxon>
        <taxon>Pseudomonadati</taxon>
        <taxon>Pseudomonadota</taxon>
        <taxon>Gammaproteobacteria</taxon>
        <taxon>Lysobacterales</taxon>
        <taxon>Lysobacteraceae</taxon>
        <taxon>Xanthomonas</taxon>
    </lineage>
</organism>
<feature type="domain" description="Cytochrome c assembly protein" evidence="8">
    <location>
        <begin position="89"/>
        <end position="168"/>
    </location>
</feature>
<dbReference type="EMBL" id="BAVB01000356">
    <property type="protein sequence ID" value="GAE52454.1"/>
    <property type="molecule type" value="Genomic_DNA"/>
</dbReference>
<evidence type="ECO:0000256" key="3">
    <source>
        <dbReference type="ARBA" id="ARBA00022475"/>
    </source>
</evidence>
<dbReference type="Pfam" id="PF01578">
    <property type="entry name" value="Cytochrom_C_asm"/>
    <property type="match status" value="1"/>
</dbReference>
<feature type="transmembrane region" description="Helical" evidence="7">
    <location>
        <begin position="45"/>
        <end position="63"/>
    </location>
</feature>
<comment type="subcellular location">
    <subcellularLocation>
        <location evidence="1">Cell inner membrane</location>
        <topology evidence="1">Multi-pass membrane protein</topology>
    </subcellularLocation>
</comment>
<accession>W4S933</accession>
<name>W4S933_9XANT</name>
<dbReference type="AlphaFoldDB" id="W4S933"/>
<feature type="transmembrane region" description="Helical" evidence="7">
    <location>
        <begin position="96"/>
        <end position="115"/>
    </location>
</feature>
<keyword evidence="5" id="KW-0201">Cytochrome c-type biogenesis</keyword>
<feature type="transmembrane region" description="Helical" evidence="7">
    <location>
        <begin position="121"/>
        <end position="142"/>
    </location>
</feature>
<proteinExistence type="inferred from homology"/>
<evidence type="ECO:0000256" key="6">
    <source>
        <dbReference type="ARBA" id="ARBA00037230"/>
    </source>
</evidence>
<reference evidence="9 10" key="1">
    <citation type="submission" date="2014-01" db="EMBL/GenBank/DDBJ databases">
        <title>Genome sequence and analysis of Xanthomonas arboricola pv. pruni.</title>
        <authorList>
            <person name="Fujikawa T."/>
            <person name="Nakazono-Nagaoka E."/>
        </authorList>
    </citation>
    <scope>NUCLEOTIDE SEQUENCE [LARGE SCALE GENOMIC DNA]</scope>
    <source>
        <strain evidence="10">MAFF 311562</strain>
    </source>
</reference>
<evidence type="ECO:0000256" key="2">
    <source>
        <dbReference type="ARBA" id="ARBA00009186"/>
    </source>
</evidence>
<dbReference type="InterPro" id="IPR003567">
    <property type="entry name" value="Cyt_c_biogenesis"/>
</dbReference>
<evidence type="ECO:0000256" key="5">
    <source>
        <dbReference type="ARBA" id="ARBA00022748"/>
    </source>
</evidence>
<dbReference type="PANTHER" id="PTHR43653:SF1">
    <property type="entry name" value="CYTOCHROME C-TYPE BIOGENESIS PROTEIN CCMF"/>
    <property type="match status" value="1"/>
</dbReference>
<dbReference type="InterPro" id="IPR003568">
    <property type="entry name" value="Cyt_c_biogenesis_CcmF"/>
</dbReference>
<keyword evidence="7" id="KW-0812">Transmembrane</keyword>
<dbReference type="Proteomes" id="UP000019143">
    <property type="component" value="Unassembled WGS sequence"/>
</dbReference>
<dbReference type="PANTHER" id="PTHR43653">
    <property type="entry name" value="CYTOCHROME C ASSEMBLY PROTEIN-RELATED"/>
    <property type="match status" value="1"/>
</dbReference>